<dbReference type="InterPro" id="IPR011055">
    <property type="entry name" value="Dup_hybrid_motif"/>
</dbReference>
<organism evidence="3 4">
    <name type="scientific">Allochromatium palmeri</name>
    <dbReference type="NCBI Taxonomy" id="231048"/>
    <lineage>
        <taxon>Bacteria</taxon>
        <taxon>Pseudomonadati</taxon>
        <taxon>Pseudomonadota</taxon>
        <taxon>Gammaproteobacteria</taxon>
        <taxon>Chromatiales</taxon>
        <taxon>Chromatiaceae</taxon>
        <taxon>Allochromatium</taxon>
    </lineage>
</organism>
<proteinExistence type="predicted"/>
<dbReference type="PANTHER" id="PTHR21666">
    <property type="entry name" value="PEPTIDASE-RELATED"/>
    <property type="match status" value="1"/>
</dbReference>
<evidence type="ECO:0000256" key="1">
    <source>
        <dbReference type="SAM" id="MobiDB-lite"/>
    </source>
</evidence>
<evidence type="ECO:0000313" key="3">
    <source>
        <dbReference type="EMBL" id="MTW22764.1"/>
    </source>
</evidence>
<keyword evidence="4" id="KW-1185">Reference proteome</keyword>
<dbReference type="PANTHER" id="PTHR21666:SF270">
    <property type="entry name" value="MUREIN HYDROLASE ACTIVATOR ENVC"/>
    <property type="match status" value="1"/>
</dbReference>
<evidence type="ECO:0000313" key="4">
    <source>
        <dbReference type="Proteomes" id="UP000434044"/>
    </source>
</evidence>
<dbReference type="GO" id="GO:0004222">
    <property type="term" value="F:metalloendopeptidase activity"/>
    <property type="evidence" value="ECO:0007669"/>
    <property type="project" value="TreeGrafter"/>
</dbReference>
<dbReference type="RefSeq" id="WP_155451327.1">
    <property type="nucleotide sequence ID" value="NZ_WNKT01000052.1"/>
</dbReference>
<dbReference type="InterPro" id="IPR050570">
    <property type="entry name" value="Cell_wall_metabolism_enzyme"/>
</dbReference>
<dbReference type="CDD" id="cd12797">
    <property type="entry name" value="M23_peptidase"/>
    <property type="match status" value="1"/>
</dbReference>
<gene>
    <name evidence="3" type="ORF">GJ668_17010</name>
</gene>
<dbReference type="Gene3D" id="2.70.70.10">
    <property type="entry name" value="Glucose Permease (Domain IIA)"/>
    <property type="match status" value="1"/>
</dbReference>
<dbReference type="Pfam" id="PF01551">
    <property type="entry name" value="Peptidase_M23"/>
    <property type="match status" value="1"/>
</dbReference>
<dbReference type="SUPFAM" id="SSF51261">
    <property type="entry name" value="Duplicated hybrid motif"/>
    <property type="match status" value="1"/>
</dbReference>
<dbReference type="EMBL" id="WNKT01000052">
    <property type="protein sequence ID" value="MTW22764.1"/>
    <property type="molecule type" value="Genomic_DNA"/>
</dbReference>
<sequence length="357" mass="38532">MTQQGVGLLLVVGLGLWAGWMLPRLLAPAVVSPALAQPISLELSLPVDCTPGKDCYVQNLVDTRPGSGVADYRCGTLTYDGHTGTDFRLANLQAMREGVAVLAAADGVVKALRDGEPDISVRQRGRESIRQREAGNAVILRHREGWETLYGHLRAGSVKVTKGQHVQRGDVLGLIGLSGLTEFPHVHFAVRHEGKVVDPFTGREPAAMACGEAVEGLWQAALRPALSYRPTAILTTGFALQRPEPARERDRPSLDGTVAVDDPPALIFWADVMGPRKGGQGRLQIIAPDGELLVDRPLRLEKDQAQRFVYAGRSRPPDGWKPGPYLGRVSLTASAVAEGDEQASTSTLVSEQRIEIR</sequence>
<protein>
    <submittedName>
        <fullName evidence="3">Peptidoglycan DD-metalloendopeptidase family protein</fullName>
    </submittedName>
</protein>
<name>A0A6N8EK97_9GAMM</name>
<feature type="domain" description="M23ase beta-sheet core" evidence="2">
    <location>
        <begin position="82"/>
        <end position="199"/>
    </location>
</feature>
<feature type="region of interest" description="Disordered" evidence="1">
    <location>
        <begin position="337"/>
        <end position="357"/>
    </location>
</feature>
<reference evidence="3 4" key="1">
    <citation type="submission" date="2019-11" db="EMBL/GenBank/DDBJ databases">
        <title>Whole-genome sequence of the anaerobic purple sulfur bacterium Allochromatium palmeri DSM 15591.</title>
        <authorList>
            <person name="Kyndt J.A."/>
            <person name="Meyer T.E."/>
        </authorList>
    </citation>
    <scope>NUCLEOTIDE SEQUENCE [LARGE SCALE GENOMIC DNA]</scope>
    <source>
        <strain evidence="3 4">DSM 15591</strain>
    </source>
</reference>
<dbReference type="Proteomes" id="UP000434044">
    <property type="component" value="Unassembled WGS sequence"/>
</dbReference>
<dbReference type="AlphaFoldDB" id="A0A6N8EK97"/>
<dbReference type="OrthoDB" id="9795421at2"/>
<evidence type="ECO:0000259" key="2">
    <source>
        <dbReference type="Pfam" id="PF01551"/>
    </source>
</evidence>
<dbReference type="InterPro" id="IPR016047">
    <property type="entry name" value="M23ase_b-sheet_dom"/>
</dbReference>
<comment type="caution">
    <text evidence="3">The sequence shown here is derived from an EMBL/GenBank/DDBJ whole genome shotgun (WGS) entry which is preliminary data.</text>
</comment>
<accession>A0A6N8EK97</accession>